<reference evidence="2" key="1">
    <citation type="submission" date="2020-08" db="EMBL/GenBank/DDBJ databases">
        <title>Genome public.</title>
        <authorList>
            <person name="Liu C."/>
            <person name="Sun Q."/>
        </authorList>
    </citation>
    <scope>NUCLEOTIDE SEQUENCE</scope>
    <source>
        <strain evidence="2">BX12</strain>
    </source>
</reference>
<dbReference type="Pfam" id="PF00027">
    <property type="entry name" value="cNMP_binding"/>
    <property type="match status" value="1"/>
</dbReference>
<feature type="domain" description="Cyclic nucleotide-binding" evidence="1">
    <location>
        <begin position="10"/>
        <end position="130"/>
    </location>
</feature>
<evidence type="ECO:0000259" key="1">
    <source>
        <dbReference type="PROSITE" id="PS50042"/>
    </source>
</evidence>
<accession>A0A923SVB9</accession>
<proteinExistence type="predicted"/>
<dbReference type="Proteomes" id="UP000602647">
    <property type="component" value="Unassembled WGS sequence"/>
</dbReference>
<dbReference type="Gene3D" id="2.60.120.10">
    <property type="entry name" value="Jelly Rolls"/>
    <property type="match status" value="1"/>
</dbReference>
<name>A0A923SVB9_9FIRM</name>
<dbReference type="EMBL" id="JACRYT010000003">
    <property type="protein sequence ID" value="MBC6679213.1"/>
    <property type="molecule type" value="Genomic_DNA"/>
</dbReference>
<sequence length="192" mass="22664">MDKRKFFKDILNIHDERILKKFCRLSAVETYKKGTYLITKGESQGSLFFLVEGILRGFWGNPKGKEATECFVFRYGQAALGSYRLDQPPAVNVAAETNSTIVKLPKQAVEELLLQHTELVYVYNELLIREMEEHQNIKHAIYMLNAKERYNWFLREYKDLIDRVSHRHVASFLNMTPVTLSRLRKEFREQEE</sequence>
<organism evidence="2 3">
    <name type="scientific">Zhenpiania hominis</name>
    <dbReference type="NCBI Taxonomy" id="2763644"/>
    <lineage>
        <taxon>Bacteria</taxon>
        <taxon>Bacillati</taxon>
        <taxon>Bacillota</taxon>
        <taxon>Clostridia</taxon>
        <taxon>Peptostreptococcales</taxon>
        <taxon>Anaerovoracaceae</taxon>
        <taxon>Zhenpiania</taxon>
    </lineage>
</organism>
<dbReference type="InterPro" id="IPR018490">
    <property type="entry name" value="cNMP-bd_dom_sf"/>
</dbReference>
<comment type="caution">
    <text evidence="2">The sequence shown here is derived from an EMBL/GenBank/DDBJ whole genome shotgun (WGS) entry which is preliminary data.</text>
</comment>
<dbReference type="InterPro" id="IPR000595">
    <property type="entry name" value="cNMP-bd_dom"/>
</dbReference>
<dbReference type="AlphaFoldDB" id="A0A923SVB9"/>
<dbReference type="RefSeq" id="WP_187302315.1">
    <property type="nucleotide sequence ID" value="NZ_CBCTQH010000087.1"/>
</dbReference>
<dbReference type="PROSITE" id="PS50042">
    <property type="entry name" value="CNMP_BINDING_3"/>
    <property type="match status" value="1"/>
</dbReference>
<gene>
    <name evidence="2" type="ORF">H9L42_05155</name>
</gene>
<dbReference type="SUPFAM" id="SSF51206">
    <property type="entry name" value="cAMP-binding domain-like"/>
    <property type="match status" value="1"/>
</dbReference>
<protein>
    <submittedName>
        <fullName evidence="2">Crp/Fnr family transcriptional regulator</fullName>
    </submittedName>
</protein>
<evidence type="ECO:0000313" key="2">
    <source>
        <dbReference type="EMBL" id="MBC6679213.1"/>
    </source>
</evidence>
<keyword evidence="3" id="KW-1185">Reference proteome</keyword>
<evidence type="ECO:0000313" key="3">
    <source>
        <dbReference type="Proteomes" id="UP000602647"/>
    </source>
</evidence>
<dbReference type="InterPro" id="IPR014710">
    <property type="entry name" value="RmlC-like_jellyroll"/>
</dbReference>
<dbReference type="CDD" id="cd00038">
    <property type="entry name" value="CAP_ED"/>
    <property type="match status" value="1"/>
</dbReference>